<sequence>MSDAQPGHQSEHQPDERPDPWQPEPGPPGPGTPAQWPRPPVIGASAAAAYPGPAAPAPAAPAAYPGVAAQPWTGPASPAQVTPPAVPQIPAQRPAAIEPAFAVPALVQPWQQKLPAPLAQPWTAATAGTAATVAAAATPAAEAAAATGAMAAPPATAGSEGPRPSGTAEQSQHGPREGRRGALSRRLTPLHAGWHLVSIEALSQLNGASSGTGLILGVDQDRRPILVRFFRPEPTKVTLVGGVWAQRLLAFRALALGARVVLITTDPGAWQGFGELATGRSDRVALWNDPRPPVVPATAEQPALIVHDTGSYGATPLPEPRPWQTQMVVLRQLGADNARALQDCHLLIMQRLAAPEASVAVPALGLPEQSARLLQGLGEDMLALLDGEADRYVWLSPTAIERQYNGAPHR</sequence>
<feature type="region of interest" description="Disordered" evidence="1">
    <location>
        <begin position="1"/>
        <end position="87"/>
    </location>
</feature>
<organism evidence="2 3">
    <name type="scientific">Rugosimonospora acidiphila</name>
    <dbReference type="NCBI Taxonomy" id="556531"/>
    <lineage>
        <taxon>Bacteria</taxon>
        <taxon>Bacillati</taxon>
        <taxon>Actinomycetota</taxon>
        <taxon>Actinomycetes</taxon>
        <taxon>Micromonosporales</taxon>
        <taxon>Micromonosporaceae</taxon>
        <taxon>Rugosimonospora</taxon>
    </lineage>
</organism>
<feature type="region of interest" description="Disordered" evidence="1">
    <location>
        <begin position="147"/>
        <end position="181"/>
    </location>
</feature>
<feature type="compositionally biased region" description="Low complexity" evidence="1">
    <location>
        <begin position="147"/>
        <end position="158"/>
    </location>
</feature>
<protein>
    <recommendedName>
        <fullName evidence="4">SseB protein N-terminal domain-containing protein</fullName>
    </recommendedName>
</protein>
<evidence type="ECO:0000256" key="1">
    <source>
        <dbReference type="SAM" id="MobiDB-lite"/>
    </source>
</evidence>
<feature type="compositionally biased region" description="Low complexity" evidence="1">
    <location>
        <begin position="41"/>
        <end position="52"/>
    </location>
</feature>
<comment type="caution">
    <text evidence="2">The sequence shown here is derived from an EMBL/GenBank/DDBJ whole genome shotgun (WGS) entry which is preliminary data.</text>
</comment>
<keyword evidence="3" id="KW-1185">Reference proteome</keyword>
<proteinExistence type="predicted"/>
<evidence type="ECO:0008006" key="4">
    <source>
        <dbReference type="Google" id="ProtNLM"/>
    </source>
</evidence>
<evidence type="ECO:0000313" key="2">
    <source>
        <dbReference type="EMBL" id="GAA5185195.1"/>
    </source>
</evidence>
<gene>
    <name evidence="2" type="ORF">GCM10023322_28370</name>
</gene>
<feature type="compositionally biased region" description="Low complexity" evidence="1">
    <location>
        <begin position="60"/>
        <end position="69"/>
    </location>
</feature>
<reference evidence="3" key="1">
    <citation type="journal article" date="2019" name="Int. J. Syst. Evol. Microbiol.">
        <title>The Global Catalogue of Microorganisms (GCM) 10K type strain sequencing project: providing services to taxonomists for standard genome sequencing and annotation.</title>
        <authorList>
            <consortium name="The Broad Institute Genomics Platform"/>
            <consortium name="The Broad Institute Genome Sequencing Center for Infectious Disease"/>
            <person name="Wu L."/>
            <person name="Ma J."/>
        </authorList>
    </citation>
    <scope>NUCLEOTIDE SEQUENCE [LARGE SCALE GENOMIC DNA]</scope>
    <source>
        <strain evidence="3">JCM 18304</strain>
    </source>
</reference>
<feature type="compositionally biased region" description="Basic and acidic residues" evidence="1">
    <location>
        <begin position="9"/>
        <end position="19"/>
    </location>
</feature>
<dbReference type="Proteomes" id="UP001501570">
    <property type="component" value="Unassembled WGS sequence"/>
</dbReference>
<name>A0ABP9RR14_9ACTN</name>
<evidence type="ECO:0000313" key="3">
    <source>
        <dbReference type="Proteomes" id="UP001501570"/>
    </source>
</evidence>
<dbReference type="RefSeq" id="WP_345629716.1">
    <property type="nucleotide sequence ID" value="NZ_BAABJQ010000007.1"/>
</dbReference>
<accession>A0ABP9RR14</accession>
<feature type="compositionally biased region" description="Pro residues" evidence="1">
    <location>
        <begin position="20"/>
        <end position="40"/>
    </location>
</feature>
<dbReference type="EMBL" id="BAABJQ010000007">
    <property type="protein sequence ID" value="GAA5185195.1"/>
    <property type="molecule type" value="Genomic_DNA"/>
</dbReference>